<dbReference type="Pfam" id="PF18480">
    <property type="entry name" value="DUF5615"/>
    <property type="match status" value="1"/>
</dbReference>
<reference evidence="2 3" key="1">
    <citation type="submission" date="2024-09" db="EMBL/GenBank/DDBJ databases">
        <title>Floridaenema gen nov. (Aerosakkonemataceae, Aerosakkonematales ord. nov., Cyanobacteria) from benthic tropical and subtropical fresh waters, with the description of four new species.</title>
        <authorList>
            <person name="Moretto J.A."/>
            <person name="Berthold D.E."/>
            <person name="Lefler F.W."/>
            <person name="Huang I.-S."/>
            <person name="Laughinghouse H. IV."/>
        </authorList>
    </citation>
    <scope>NUCLEOTIDE SEQUENCE [LARGE SCALE GENOMIC DNA]</scope>
    <source>
        <strain evidence="2 3">BLCC-F50</strain>
    </source>
</reference>
<protein>
    <submittedName>
        <fullName evidence="2">DUF5615 family PIN-like protein</fullName>
    </submittedName>
</protein>
<accession>A0ABV4Y2G2</accession>
<dbReference type="RefSeq" id="WP_413267784.1">
    <property type="nucleotide sequence ID" value="NZ_JBHFNR010000279.1"/>
</dbReference>
<feature type="domain" description="DUF5615" evidence="1">
    <location>
        <begin position="1"/>
        <end position="66"/>
    </location>
</feature>
<keyword evidence="3" id="KW-1185">Reference proteome</keyword>
<dbReference type="Proteomes" id="UP001576784">
    <property type="component" value="Unassembled WGS sequence"/>
</dbReference>
<evidence type="ECO:0000313" key="3">
    <source>
        <dbReference type="Proteomes" id="UP001576784"/>
    </source>
</evidence>
<proteinExistence type="predicted"/>
<evidence type="ECO:0000259" key="1">
    <source>
        <dbReference type="Pfam" id="PF18480"/>
    </source>
</evidence>
<name>A0ABV4Y2G2_9CYAN</name>
<dbReference type="InterPro" id="IPR041049">
    <property type="entry name" value="DUF5615"/>
</dbReference>
<comment type="caution">
    <text evidence="2">The sequence shown here is derived from an EMBL/GenBank/DDBJ whole genome shotgun (WGS) entry which is preliminary data.</text>
</comment>
<gene>
    <name evidence="2" type="ORF">ACE1CI_35150</name>
</gene>
<sequence length="130" mass="14530">MKILVDHNLEGYVVLIAGVLAKGGWLELISIRFVMFAEVGLATNSSDRIVWQVAQDQQMILLTANRSMKGVGSLEETIRQENTPTSLPVLTIGNVARLVEPEYREQCSLRLFDIVLNTDNFRGVGRLFIP</sequence>
<organism evidence="2 3">
    <name type="scientific">Floridaenema flaviceps BLCC-F50</name>
    <dbReference type="NCBI Taxonomy" id="3153642"/>
    <lineage>
        <taxon>Bacteria</taxon>
        <taxon>Bacillati</taxon>
        <taxon>Cyanobacteriota</taxon>
        <taxon>Cyanophyceae</taxon>
        <taxon>Oscillatoriophycideae</taxon>
        <taxon>Aerosakkonematales</taxon>
        <taxon>Aerosakkonemataceae</taxon>
        <taxon>Floridanema</taxon>
        <taxon>Floridanema flaviceps</taxon>
    </lineage>
</organism>
<dbReference type="EMBL" id="JBHFNR010000279">
    <property type="protein sequence ID" value="MFB2898184.1"/>
    <property type="molecule type" value="Genomic_DNA"/>
</dbReference>
<evidence type="ECO:0000313" key="2">
    <source>
        <dbReference type="EMBL" id="MFB2898184.1"/>
    </source>
</evidence>